<evidence type="ECO:0000259" key="9">
    <source>
        <dbReference type="PROSITE" id="PS50893"/>
    </source>
</evidence>
<evidence type="ECO:0000256" key="7">
    <source>
        <dbReference type="ARBA" id="ARBA00023136"/>
    </source>
</evidence>
<keyword evidence="3 8" id="KW-0812">Transmembrane</keyword>
<dbReference type="InterPro" id="IPR036640">
    <property type="entry name" value="ABC1_TM_sf"/>
</dbReference>
<gene>
    <name evidence="11" type="primary">cydD</name>
    <name evidence="11" type="ORF">CH339_14035</name>
</gene>
<dbReference type="EMBL" id="NPEV01000030">
    <property type="protein sequence ID" value="RAI26450.1"/>
    <property type="molecule type" value="Genomic_DNA"/>
</dbReference>
<feature type="transmembrane region" description="Helical" evidence="8">
    <location>
        <begin position="185"/>
        <end position="206"/>
    </location>
</feature>
<dbReference type="PROSITE" id="PS50893">
    <property type="entry name" value="ABC_TRANSPORTER_2"/>
    <property type="match status" value="1"/>
</dbReference>
<keyword evidence="7 8" id="KW-0472">Membrane</keyword>
<feature type="transmembrane region" description="Helical" evidence="8">
    <location>
        <begin position="45"/>
        <end position="68"/>
    </location>
</feature>
<dbReference type="CDD" id="cd18584">
    <property type="entry name" value="ABC_6TM_AarD_CydD"/>
    <property type="match status" value="1"/>
</dbReference>
<feature type="transmembrane region" description="Helical" evidence="8">
    <location>
        <begin position="159"/>
        <end position="179"/>
    </location>
</feature>
<evidence type="ECO:0000256" key="3">
    <source>
        <dbReference type="ARBA" id="ARBA00022692"/>
    </source>
</evidence>
<keyword evidence="6 8" id="KW-1133">Transmembrane helix</keyword>
<dbReference type="GO" id="GO:0016887">
    <property type="term" value="F:ATP hydrolysis activity"/>
    <property type="evidence" value="ECO:0007669"/>
    <property type="project" value="InterPro"/>
</dbReference>
<dbReference type="InterPro" id="IPR003593">
    <property type="entry name" value="AAA+_ATPase"/>
</dbReference>
<dbReference type="InterPro" id="IPR014216">
    <property type="entry name" value="ABC_transptr_CydD"/>
</dbReference>
<accession>A0A327JJ50</accession>
<protein>
    <submittedName>
        <fullName evidence="11">Thiol reductant ABC exporter subunit CydD</fullName>
    </submittedName>
</protein>
<dbReference type="NCBIfam" id="TIGR02857">
    <property type="entry name" value="CydD"/>
    <property type="match status" value="1"/>
</dbReference>
<dbReference type="Pfam" id="PF00005">
    <property type="entry name" value="ABC_tran"/>
    <property type="match status" value="1"/>
</dbReference>
<dbReference type="InterPro" id="IPR017871">
    <property type="entry name" value="ABC_transporter-like_CS"/>
</dbReference>
<dbReference type="SMART" id="SM00382">
    <property type="entry name" value="AAA"/>
    <property type="match status" value="1"/>
</dbReference>
<dbReference type="PROSITE" id="PS50929">
    <property type="entry name" value="ABC_TM1F"/>
    <property type="match status" value="1"/>
</dbReference>
<dbReference type="PANTHER" id="PTHR24221">
    <property type="entry name" value="ATP-BINDING CASSETTE SUB-FAMILY B"/>
    <property type="match status" value="1"/>
</dbReference>
<sequence length="598" mass="64190">MTTPGRAGNGAPFHEAGDNSEALRVDRVKTFMKGEKPIATRDLRLSVILSFANGLLIIAQAFLIASAVTAVAIDGAVLDAVLPSLLLLLPLFLARAVLIYFAEQASFRAGAAVKRDLRARALDHLRRAGPVALAEQPTGRLVTALTDSLAAIEPYYSRYLPTASLVTLLPLAVLVAVVPSDWLSAVVLVVTAPLIPLFMVLIGGGAERMNQRQWQKLARMSGHLIDVIQGLTTLKIFNASRREAAEVARMAEDYRRDTMAVLRLAFLSSLALEFFATVSIAIVAVFIGFRLLWGEMAFFNGFFVLLLAPEFYLPLRTLGTAYHARMEAIGAAERVTELFDIPVPARPAEGTTLADGGRIDISFEDVGVVFADGRVGLDGFSLTVAAGERIALVGPSGAGKSTVLNLLLGFVAPTSGRIRVNGTPLDDIDLADWRQHIAHLSQHPHLFHADLAENIAMTDGVLDEARLETATEAAFAREIVAALPDGFSTRLGERGFGLSGGEIQRIGLARAFYRDAPLVLMDEATAHLDRDSEQKVSAAIDRLATGRTLIAIAHRLETARDADRIVLMEEGRVAATGRPGDFAGDPRLAGLIAEEVAE</sequence>
<dbReference type="Pfam" id="PF00664">
    <property type="entry name" value="ABC_membrane"/>
    <property type="match status" value="1"/>
</dbReference>
<dbReference type="GO" id="GO:0140359">
    <property type="term" value="F:ABC-type transporter activity"/>
    <property type="evidence" value="ECO:0007669"/>
    <property type="project" value="InterPro"/>
</dbReference>
<evidence type="ECO:0000313" key="12">
    <source>
        <dbReference type="Proteomes" id="UP000249299"/>
    </source>
</evidence>
<evidence type="ECO:0000256" key="2">
    <source>
        <dbReference type="ARBA" id="ARBA00005417"/>
    </source>
</evidence>
<dbReference type="Gene3D" id="1.20.1560.10">
    <property type="entry name" value="ABC transporter type 1, transmembrane domain"/>
    <property type="match status" value="1"/>
</dbReference>
<reference evidence="11 12" key="1">
    <citation type="submission" date="2017-07" db="EMBL/GenBank/DDBJ databases">
        <title>Draft Genome Sequences of Select Purple Nonsulfur Bacteria.</title>
        <authorList>
            <person name="Lasarre B."/>
            <person name="Mckinlay J.B."/>
        </authorList>
    </citation>
    <scope>NUCLEOTIDE SEQUENCE [LARGE SCALE GENOMIC DNA]</scope>
    <source>
        <strain evidence="11 12">DSM 11290</strain>
    </source>
</reference>
<dbReference type="Gene3D" id="3.40.50.300">
    <property type="entry name" value="P-loop containing nucleotide triphosphate hydrolases"/>
    <property type="match status" value="1"/>
</dbReference>
<keyword evidence="12" id="KW-1185">Reference proteome</keyword>
<feature type="domain" description="ABC transporter" evidence="9">
    <location>
        <begin position="361"/>
        <end position="595"/>
    </location>
</feature>
<dbReference type="InterPro" id="IPR027417">
    <property type="entry name" value="P-loop_NTPase"/>
</dbReference>
<feature type="transmembrane region" description="Helical" evidence="8">
    <location>
        <begin position="80"/>
        <end position="101"/>
    </location>
</feature>
<evidence type="ECO:0000256" key="1">
    <source>
        <dbReference type="ARBA" id="ARBA00004651"/>
    </source>
</evidence>
<evidence type="ECO:0000259" key="10">
    <source>
        <dbReference type="PROSITE" id="PS50929"/>
    </source>
</evidence>
<dbReference type="InterPro" id="IPR011527">
    <property type="entry name" value="ABC1_TM_dom"/>
</dbReference>
<feature type="transmembrane region" description="Helical" evidence="8">
    <location>
        <begin position="264"/>
        <end position="291"/>
    </location>
</feature>
<keyword evidence="4" id="KW-0547">Nucleotide-binding</keyword>
<dbReference type="InterPro" id="IPR039421">
    <property type="entry name" value="Type_1_exporter"/>
</dbReference>
<dbReference type="PANTHER" id="PTHR24221:SF590">
    <property type="entry name" value="COMPONENT LINKED WITH THE ASSEMBLY OF CYTOCHROME' TRANSPORT TRANSMEMBRANE ATP-BINDING PROTEIN ABC TRANSPORTER CYDD-RELATED"/>
    <property type="match status" value="1"/>
</dbReference>
<feature type="transmembrane region" description="Helical" evidence="8">
    <location>
        <begin position="297"/>
        <end position="315"/>
    </location>
</feature>
<dbReference type="PROSITE" id="PS00211">
    <property type="entry name" value="ABC_TRANSPORTER_1"/>
    <property type="match status" value="1"/>
</dbReference>
<dbReference type="Proteomes" id="UP000249299">
    <property type="component" value="Unassembled WGS sequence"/>
</dbReference>
<dbReference type="GO" id="GO:0005524">
    <property type="term" value="F:ATP binding"/>
    <property type="evidence" value="ECO:0007669"/>
    <property type="project" value="UniProtKB-KW"/>
</dbReference>
<evidence type="ECO:0000313" key="11">
    <source>
        <dbReference type="EMBL" id="RAI26450.1"/>
    </source>
</evidence>
<dbReference type="InterPro" id="IPR003439">
    <property type="entry name" value="ABC_transporter-like_ATP-bd"/>
</dbReference>
<name>A0A327JJ50_9HYPH</name>
<evidence type="ECO:0000256" key="6">
    <source>
        <dbReference type="ARBA" id="ARBA00022989"/>
    </source>
</evidence>
<comment type="subcellular location">
    <subcellularLocation>
        <location evidence="1">Cell membrane</location>
        <topology evidence="1">Multi-pass membrane protein</topology>
    </subcellularLocation>
</comment>
<proteinExistence type="inferred from homology"/>
<evidence type="ECO:0000256" key="8">
    <source>
        <dbReference type="SAM" id="Phobius"/>
    </source>
</evidence>
<evidence type="ECO:0000256" key="5">
    <source>
        <dbReference type="ARBA" id="ARBA00022840"/>
    </source>
</evidence>
<dbReference type="OrthoDB" id="9806127at2"/>
<dbReference type="GO" id="GO:0042883">
    <property type="term" value="P:cysteine transport"/>
    <property type="evidence" value="ECO:0007669"/>
    <property type="project" value="InterPro"/>
</dbReference>
<comment type="caution">
    <text evidence="11">The sequence shown here is derived from an EMBL/GenBank/DDBJ whole genome shotgun (WGS) entry which is preliminary data.</text>
</comment>
<dbReference type="SUPFAM" id="SSF52540">
    <property type="entry name" value="P-loop containing nucleoside triphosphate hydrolases"/>
    <property type="match status" value="1"/>
</dbReference>
<feature type="domain" description="ABC transmembrane type-1" evidence="10">
    <location>
        <begin position="45"/>
        <end position="327"/>
    </location>
</feature>
<organism evidence="11 12">
    <name type="scientific">Rhodobium orientis</name>
    <dbReference type="NCBI Taxonomy" id="34017"/>
    <lineage>
        <taxon>Bacteria</taxon>
        <taxon>Pseudomonadati</taxon>
        <taxon>Pseudomonadota</taxon>
        <taxon>Alphaproteobacteria</taxon>
        <taxon>Hyphomicrobiales</taxon>
        <taxon>Rhodobiaceae</taxon>
        <taxon>Rhodobium</taxon>
    </lineage>
</organism>
<dbReference type="AlphaFoldDB" id="A0A327JJ50"/>
<keyword evidence="5" id="KW-0067">ATP-binding</keyword>
<comment type="similarity">
    <text evidence="2">Belongs to the ABC transporter superfamily.</text>
</comment>
<dbReference type="GO" id="GO:0005886">
    <property type="term" value="C:plasma membrane"/>
    <property type="evidence" value="ECO:0007669"/>
    <property type="project" value="UniProtKB-SubCell"/>
</dbReference>
<evidence type="ECO:0000256" key="4">
    <source>
        <dbReference type="ARBA" id="ARBA00022741"/>
    </source>
</evidence>
<dbReference type="SUPFAM" id="SSF90123">
    <property type="entry name" value="ABC transporter transmembrane region"/>
    <property type="match status" value="1"/>
</dbReference>